<dbReference type="PANTHER" id="PTHR45877:SF2">
    <property type="entry name" value="E3 UBIQUITIN-PROTEIN LIGASE SINA-RELATED"/>
    <property type="match status" value="1"/>
</dbReference>
<comment type="catalytic activity">
    <reaction evidence="1">
        <text>S-ubiquitinyl-[E2 ubiquitin-conjugating enzyme]-L-cysteine + [acceptor protein]-L-lysine = [E2 ubiquitin-conjugating enzyme]-L-cysteine + N(6)-ubiquitinyl-[acceptor protein]-L-lysine.</text>
        <dbReference type="EC" id="2.3.2.27"/>
    </reaction>
</comment>
<organism evidence="12 13">
    <name type="scientific">Henosepilachna vigintioctopunctata</name>
    <dbReference type="NCBI Taxonomy" id="420089"/>
    <lineage>
        <taxon>Eukaryota</taxon>
        <taxon>Metazoa</taxon>
        <taxon>Ecdysozoa</taxon>
        <taxon>Arthropoda</taxon>
        <taxon>Hexapoda</taxon>
        <taxon>Insecta</taxon>
        <taxon>Pterygota</taxon>
        <taxon>Neoptera</taxon>
        <taxon>Endopterygota</taxon>
        <taxon>Coleoptera</taxon>
        <taxon>Polyphaga</taxon>
        <taxon>Cucujiformia</taxon>
        <taxon>Coccinelloidea</taxon>
        <taxon>Coccinellidae</taxon>
        <taxon>Epilachninae</taxon>
        <taxon>Epilachnini</taxon>
        <taxon>Henosepilachna</taxon>
    </lineage>
</organism>
<dbReference type="GO" id="GO:0005737">
    <property type="term" value="C:cytoplasm"/>
    <property type="evidence" value="ECO:0007669"/>
    <property type="project" value="TreeGrafter"/>
</dbReference>
<dbReference type="InterPro" id="IPR004162">
    <property type="entry name" value="SINA-like_animal"/>
</dbReference>
<feature type="domain" description="SIAH-type" evidence="11">
    <location>
        <begin position="71"/>
        <end position="139"/>
    </location>
</feature>
<keyword evidence="5" id="KW-0808">Transferase</keyword>
<comment type="similarity">
    <text evidence="3">Belongs to the SINA (Seven in absentia) family.</text>
</comment>
<dbReference type="Pfam" id="PF21361">
    <property type="entry name" value="Sina_ZnF"/>
    <property type="match status" value="1"/>
</dbReference>
<name>A0AAW1V9K4_9CUCU</name>
<dbReference type="GO" id="GO:0061630">
    <property type="term" value="F:ubiquitin protein ligase activity"/>
    <property type="evidence" value="ECO:0007669"/>
    <property type="project" value="UniProtKB-EC"/>
</dbReference>
<dbReference type="SUPFAM" id="SSF49599">
    <property type="entry name" value="TRAF domain-like"/>
    <property type="match status" value="2"/>
</dbReference>
<evidence type="ECO:0000313" key="12">
    <source>
        <dbReference type="EMBL" id="KAK9889746.1"/>
    </source>
</evidence>
<evidence type="ECO:0000256" key="8">
    <source>
        <dbReference type="ARBA" id="ARBA00022786"/>
    </source>
</evidence>
<evidence type="ECO:0000256" key="1">
    <source>
        <dbReference type="ARBA" id="ARBA00000900"/>
    </source>
</evidence>
<keyword evidence="13" id="KW-1185">Reference proteome</keyword>
<comment type="caution">
    <text evidence="12">The sequence shown here is derived from an EMBL/GenBank/DDBJ whole genome shotgun (WGS) entry which is preliminary data.</text>
</comment>
<keyword evidence="7 10" id="KW-0863">Zinc-finger</keyword>
<feature type="domain" description="SIAH-type" evidence="11">
    <location>
        <begin position="342"/>
        <end position="397"/>
    </location>
</feature>
<dbReference type="PANTHER" id="PTHR45877">
    <property type="entry name" value="E3 UBIQUITIN-PROTEIN LIGASE SIAH2"/>
    <property type="match status" value="1"/>
</dbReference>
<dbReference type="Proteomes" id="UP001431783">
    <property type="component" value="Unassembled WGS sequence"/>
</dbReference>
<dbReference type="GO" id="GO:0031624">
    <property type="term" value="F:ubiquitin conjugating enzyme binding"/>
    <property type="evidence" value="ECO:0007669"/>
    <property type="project" value="TreeGrafter"/>
</dbReference>
<sequence>MEVIKRILFKEGSDVENNELKCLICNNCLCVPPILENSVFGTICGRWKCSILAHTKGQNNRQTVYETLAKYLIFPCMYKNNGCETELKWGDVEQHEEICTYKNFCCPLSMDHLCTSNEEKCNWIGDTYELISHLEEYHPSRLFLDELKLNFNRDYSKYLGEIYFTKISEDIALVMFTMDETKSTLFCKVWAGISIFKNLQYRIEIVDRSLTNSIPLKKQEAVLLNHGILNCEMCKNSLKIDLGYMDNFLEYPELIIVSFIHNSVELSPKKKFDLSLNKRSVFNAELREIKCDKCNEELCPPVSVCMMAHNICVACRKNDFCPKCSSKFSKSRNIAFEKLKFSINQPCRNHLIGCLYTAPYPIIQKHEKMCSFRLRNCILGCNKYTDNLLNHLKVDHPRSIASFDVSYSLDLLKMHIFLFENQIFLFSKKLVIDDCFYFSITCLGMTEVKYKFHLRLINDKFLGSEITLSYICHPEMISFKERANDGANDLSSIISIPYNILEQIFPDVRNTKFKLIIQKIEIGEGN</sequence>
<protein>
    <recommendedName>
        <fullName evidence="4">RING-type E3 ubiquitin transferase</fullName>
        <ecNumber evidence="4">2.3.2.27</ecNumber>
    </recommendedName>
</protein>
<evidence type="ECO:0000256" key="6">
    <source>
        <dbReference type="ARBA" id="ARBA00022723"/>
    </source>
</evidence>
<keyword evidence="6" id="KW-0479">Metal-binding</keyword>
<keyword evidence="8" id="KW-0833">Ubl conjugation pathway</keyword>
<dbReference type="AlphaFoldDB" id="A0AAW1V9K4"/>
<evidence type="ECO:0000256" key="9">
    <source>
        <dbReference type="ARBA" id="ARBA00022833"/>
    </source>
</evidence>
<evidence type="ECO:0000256" key="4">
    <source>
        <dbReference type="ARBA" id="ARBA00012483"/>
    </source>
</evidence>
<evidence type="ECO:0000256" key="3">
    <source>
        <dbReference type="ARBA" id="ARBA00009119"/>
    </source>
</evidence>
<dbReference type="Gene3D" id="3.30.40.10">
    <property type="entry name" value="Zinc/RING finger domain, C3HC4 (zinc finger)"/>
    <property type="match status" value="2"/>
</dbReference>
<dbReference type="EMBL" id="JARQZJ010000123">
    <property type="protein sequence ID" value="KAK9889746.1"/>
    <property type="molecule type" value="Genomic_DNA"/>
</dbReference>
<dbReference type="GO" id="GO:0008270">
    <property type="term" value="F:zinc ion binding"/>
    <property type="evidence" value="ECO:0007669"/>
    <property type="project" value="UniProtKB-KW"/>
</dbReference>
<evidence type="ECO:0000259" key="11">
    <source>
        <dbReference type="PROSITE" id="PS51081"/>
    </source>
</evidence>
<reference evidence="12 13" key="1">
    <citation type="submission" date="2023-03" db="EMBL/GenBank/DDBJ databases">
        <title>Genome insight into feeding habits of ladybird beetles.</title>
        <authorList>
            <person name="Li H.-S."/>
            <person name="Huang Y.-H."/>
            <person name="Pang H."/>
        </authorList>
    </citation>
    <scope>NUCLEOTIDE SEQUENCE [LARGE SCALE GENOMIC DNA]</scope>
    <source>
        <strain evidence="12">SYSU_2023b</strain>
        <tissue evidence="12">Whole body</tissue>
    </source>
</reference>
<evidence type="ECO:0000256" key="5">
    <source>
        <dbReference type="ARBA" id="ARBA00022679"/>
    </source>
</evidence>
<dbReference type="FunFam" id="3.30.40.10:FF:000041">
    <property type="entry name" value="E3 ubiquitin-protein ligase SINAT3"/>
    <property type="match status" value="1"/>
</dbReference>
<proteinExistence type="inferred from homology"/>
<evidence type="ECO:0000256" key="7">
    <source>
        <dbReference type="ARBA" id="ARBA00022771"/>
    </source>
</evidence>
<dbReference type="EC" id="2.3.2.27" evidence="4"/>
<evidence type="ECO:0000256" key="10">
    <source>
        <dbReference type="PROSITE-ProRule" id="PRU00455"/>
    </source>
</evidence>
<evidence type="ECO:0000256" key="2">
    <source>
        <dbReference type="ARBA" id="ARBA00004906"/>
    </source>
</evidence>
<evidence type="ECO:0000313" key="13">
    <source>
        <dbReference type="Proteomes" id="UP001431783"/>
    </source>
</evidence>
<comment type="pathway">
    <text evidence="2">Protein modification; protein ubiquitination.</text>
</comment>
<dbReference type="PROSITE" id="PS51081">
    <property type="entry name" value="ZF_SIAH"/>
    <property type="match status" value="2"/>
</dbReference>
<dbReference type="InterPro" id="IPR013010">
    <property type="entry name" value="Znf_SIAH"/>
</dbReference>
<keyword evidence="9" id="KW-0862">Zinc</keyword>
<dbReference type="GO" id="GO:0043161">
    <property type="term" value="P:proteasome-mediated ubiquitin-dependent protein catabolic process"/>
    <property type="evidence" value="ECO:0007669"/>
    <property type="project" value="TreeGrafter"/>
</dbReference>
<accession>A0AAW1V9K4</accession>
<dbReference type="InterPro" id="IPR013083">
    <property type="entry name" value="Znf_RING/FYVE/PHD"/>
</dbReference>
<gene>
    <name evidence="12" type="ORF">WA026_007128</name>
</gene>